<feature type="signal peptide" evidence="1">
    <location>
        <begin position="1"/>
        <end position="32"/>
    </location>
</feature>
<organism evidence="2 3">
    <name type="scientific">Pseudobacteriovorax antillogorgiicola</name>
    <dbReference type="NCBI Taxonomy" id="1513793"/>
    <lineage>
        <taxon>Bacteria</taxon>
        <taxon>Pseudomonadati</taxon>
        <taxon>Bdellovibrionota</taxon>
        <taxon>Oligoflexia</taxon>
        <taxon>Oligoflexales</taxon>
        <taxon>Pseudobacteriovoracaceae</taxon>
        <taxon>Pseudobacteriovorax</taxon>
    </lineage>
</organism>
<feature type="chain" id="PRO_5012825455" evidence="1">
    <location>
        <begin position="33"/>
        <end position="264"/>
    </location>
</feature>
<sequence>MKALNQKLQISVLTALYQLMAFLAMVSSCTTAEEKPPLKTLKKQDAIELPPSCEQTVSCTDSAKNLPYMCQLEYQAQPLAAWGDSRCLAAQSLHRKLCILKADMKDLDAVSCVPDPSAGECPITPGFCTLEFRPSKCVALQYNQSNLDWNLRPTAWGSNPCVARKNLKIAACFQGLVPSLLSDIQCENDSTNGACPPKYDCLGAKYENTTCSISKLADTTLDEAWSVKAKHRCEATFKLKLKACRFANLDNKINPSDMGDIECD</sequence>
<evidence type="ECO:0000313" key="2">
    <source>
        <dbReference type="EMBL" id="SMF67043.1"/>
    </source>
</evidence>
<dbReference type="Proteomes" id="UP000192907">
    <property type="component" value="Unassembled WGS sequence"/>
</dbReference>
<name>A0A1Y6CIT1_9BACT</name>
<dbReference type="AlphaFoldDB" id="A0A1Y6CIT1"/>
<dbReference type="STRING" id="1513793.SAMN06296036_12389"/>
<accession>A0A1Y6CIT1</accession>
<gene>
    <name evidence="2" type="ORF">SAMN06296036_12389</name>
</gene>
<proteinExistence type="predicted"/>
<dbReference type="RefSeq" id="WP_132323705.1">
    <property type="nucleotide sequence ID" value="NZ_FWZT01000023.1"/>
</dbReference>
<keyword evidence="3" id="KW-1185">Reference proteome</keyword>
<reference evidence="3" key="1">
    <citation type="submission" date="2017-04" db="EMBL/GenBank/DDBJ databases">
        <authorList>
            <person name="Varghese N."/>
            <person name="Submissions S."/>
        </authorList>
    </citation>
    <scope>NUCLEOTIDE SEQUENCE [LARGE SCALE GENOMIC DNA]</scope>
    <source>
        <strain evidence="3">RKEM611</strain>
    </source>
</reference>
<keyword evidence="1" id="KW-0732">Signal</keyword>
<dbReference type="EMBL" id="FWZT01000023">
    <property type="protein sequence ID" value="SMF67043.1"/>
    <property type="molecule type" value="Genomic_DNA"/>
</dbReference>
<evidence type="ECO:0000256" key="1">
    <source>
        <dbReference type="SAM" id="SignalP"/>
    </source>
</evidence>
<dbReference type="PROSITE" id="PS51257">
    <property type="entry name" value="PROKAR_LIPOPROTEIN"/>
    <property type="match status" value="1"/>
</dbReference>
<evidence type="ECO:0000313" key="3">
    <source>
        <dbReference type="Proteomes" id="UP000192907"/>
    </source>
</evidence>
<protein>
    <submittedName>
        <fullName evidence="2">Uncharacterized protein</fullName>
    </submittedName>
</protein>